<keyword evidence="1" id="KW-0472">Membrane</keyword>
<accession>A0A8D5U5X4</accession>
<dbReference type="KEGG" id="csty:KN1_11490"/>
<dbReference type="EMBL" id="AP024597">
    <property type="protein sequence ID" value="BCU69852.1"/>
    <property type="molecule type" value="Genomic_DNA"/>
</dbReference>
<gene>
    <name evidence="2" type="ORF">KN1_11490</name>
</gene>
<evidence type="ECO:0000256" key="1">
    <source>
        <dbReference type="SAM" id="Phobius"/>
    </source>
</evidence>
<evidence type="ECO:0000313" key="2">
    <source>
        <dbReference type="EMBL" id="BCU69852.1"/>
    </source>
</evidence>
<proteinExistence type="predicted"/>
<dbReference type="AlphaFoldDB" id="A0A8D5U5X4"/>
<evidence type="ECO:0000313" key="3">
    <source>
        <dbReference type="Proteomes" id="UP000825123"/>
    </source>
</evidence>
<sequence>MLPGLQLPAPGFASSVAIIQLLDITIELIMTNALIVVVLPYKRSKASPLRAVRESV</sequence>
<keyword evidence="1" id="KW-1133">Transmembrane helix</keyword>
<dbReference type="Proteomes" id="UP000825123">
    <property type="component" value="Chromosome"/>
</dbReference>
<reference evidence="2 3" key="1">
    <citation type="submission" date="2021-04" db="EMBL/GenBank/DDBJ databases">
        <title>Complete genome sequence of Stygiolobus sp. KN-1.</title>
        <authorList>
            <person name="Nakamura K."/>
            <person name="Sakai H."/>
            <person name="Kurosawa N."/>
        </authorList>
    </citation>
    <scope>NUCLEOTIDE SEQUENCE [LARGE SCALE GENOMIC DNA]</scope>
    <source>
        <strain evidence="2 3">KN-1</strain>
    </source>
</reference>
<keyword evidence="3" id="KW-1185">Reference proteome</keyword>
<name>A0A8D5U5X4_9CREN</name>
<feature type="transmembrane region" description="Helical" evidence="1">
    <location>
        <begin position="12"/>
        <end position="41"/>
    </location>
</feature>
<protein>
    <submittedName>
        <fullName evidence="2">Uncharacterized protein</fullName>
    </submittedName>
</protein>
<keyword evidence="1" id="KW-0812">Transmembrane</keyword>
<organism evidence="2 3">
    <name type="scientific">Stygiolobus caldivivus</name>
    <dbReference type="NCBI Taxonomy" id="2824673"/>
    <lineage>
        <taxon>Archaea</taxon>
        <taxon>Thermoproteota</taxon>
        <taxon>Thermoprotei</taxon>
        <taxon>Sulfolobales</taxon>
        <taxon>Sulfolobaceae</taxon>
        <taxon>Stygiolobus</taxon>
    </lineage>
</organism>